<evidence type="ECO:0000256" key="6">
    <source>
        <dbReference type="ARBA" id="ARBA00022989"/>
    </source>
</evidence>
<keyword evidence="7 8" id="KW-0472">Membrane</keyword>
<keyword evidence="4 8" id="KW-0812">Transmembrane</keyword>
<dbReference type="AlphaFoldDB" id="W0DIB3"/>
<name>W0DIB3_9AQUI</name>
<keyword evidence="6 8" id="KW-1133">Transmembrane helix</keyword>
<comment type="subcellular location">
    <subcellularLocation>
        <location evidence="1">Cell membrane</location>
        <topology evidence="1">Multi-pass membrane protein</topology>
    </subcellularLocation>
</comment>
<feature type="transmembrane region" description="Helical" evidence="8">
    <location>
        <begin position="84"/>
        <end position="102"/>
    </location>
</feature>
<dbReference type="Proteomes" id="UP000018914">
    <property type="component" value="Chromosome"/>
</dbReference>
<dbReference type="NCBIfam" id="TIGR03426">
    <property type="entry name" value="shape_MreD"/>
    <property type="match status" value="1"/>
</dbReference>
<evidence type="ECO:0000256" key="2">
    <source>
        <dbReference type="ARBA" id="ARBA00007776"/>
    </source>
</evidence>
<evidence type="ECO:0000256" key="4">
    <source>
        <dbReference type="ARBA" id="ARBA00022692"/>
    </source>
</evidence>
<feature type="transmembrane region" description="Helical" evidence="8">
    <location>
        <begin position="122"/>
        <end position="139"/>
    </location>
</feature>
<dbReference type="HOGENOM" id="CLU_1767194_0_0_0"/>
<evidence type="ECO:0000256" key="7">
    <source>
        <dbReference type="ARBA" id="ARBA00023136"/>
    </source>
</evidence>
<evidence type="ECO:0000256" key="3">
    <source>
        <dbReference type="ARBA" id="ARBA00022475"/>
    </source>
</evidence>
<dbReference type="OrthoDB" id="15552at2"/>
<dbReference type="KEGG" id="trd:THERU_01180"/>
<keyword evidence="3" id="KW-1003">Cell membrane</keyword>
<dbReference type="GO" id="GO:0008360">
    <property type="term" value="P:regulation of cell shape"/>
    <property type="evidence" value="ECO:0007669"/>
    <property type="project" value="UniProtKB-KW"/>
</dbReference>
<dbReference type="InterPro" id="IPR007227">
    <property type="entry name" value="Cell_shape_determining_MreD"/>
</dbReference>
<gene>
    <name evidence="9" type="ORF">THERU_01180</name>
</gene>
<dbReference type="EMBL" id="CP007028">
    <property type="protein sequence ID" value="AHE96738.1"/>
    <property type="molecule type" value="Genomic_DNA"/>
</dbReference>
<keyword evidence="10" id="KW-1185">Reference proteome</keyword>
<dbReference type="GO" id="GO:0005886">
    <property type="term" value="C:plasma membrane"/>
    <property type="evidence" value="ECO:0007669"/>
    <property type="project" value="UniProtKB-SubCell"/>
</dbReference>
<reference evidence="9 10" key="1">
    <citation type="submission" date="2013-12" db="EMBL/GenBank/DDBJ databases">
        <authorList>
            <consortium name="DOE Joint Genome Institute"/>
            <person name="Eisen J."/>
            <person name="Huntemann M."/>
            <person name="Han J."/>
            <person name="Chen A."/>
            <person name="Kyrpides N."/>
            <person name="Mavromatis K."/>
            <person name="Markowitz V."/>
            <person name="Palaniappan K."/>
            <person name="Ivanova N."/>
            <person name="Schaumberg A."/>
            <person name="Pati A."/>
            <person name="Liolios K."/>
            <person name="Nordberg H.P."/>
            <person name="Cantor M.N."/>
            <person name="Hua S.X."/>
            <person name="Woyke T."/>
        </authorList>
    </citation>
    <scope>NUCLEOTIDE SEQUENCE [LARGE SCALE GENOMIC DNA]</scope>
    <source>
        <strain evidence="9 10">DSM 23557</strain>
    </source>
</reference>
<evidence type="ECO:0000256" key="1">
    <source>
        <dbReference type="ARBA" id="ARBA00004651"/>
    </source>
</evidence>
<dbReference type="RefSeq" id="WP_025305453.1">
    <property type="nucleotide sequence ID" value="NZ_CP007028.1"/>
</dbReference>
<protein>
    <submittedName>
        <fullName evidence="9">Uncharacterized protein</fullName>
    </submittedName>
</protein>
<comment type="similarity">
    <text evidence="2">Belongs to the MreD family.</text>
</comment>
<proteinExistence type="inferred from homology"/>
<evidence type="ECO:0000313" key="9">
    <source>
        <dbReference type="EMBL" id="AHE96738.1"/>
    </source>
</evidence>
<evidence type="ECO:0000256" key="8">
    <source>
        <dbReference type="SAM" id="Phobius"/>
    </source>
</evidence>
<evidence type="ECO:0000256" key="5">
    <source>
        <dbReference type="ARBA" id="ARBA00022960"/>
    </source>
</evidence>
<evidence type="ECO:0000313" key="10">
    <source>
        <dbReference type="Proteomes" id="UP000018914"/>
    </source>
</evidence>
<dbReference type="STRING" id="75906.THERU_01180"/>
<sequence>MFYLLLALVLFLQSSVLVGIFGSYLFVPDLLLSLLFLSSVRGPTNYTKGFIGGFLLDVLLDTLGWHASGKLLALFVLSFIKRKFFIETLPSLMVAYLIVALLEHAYRLLLFRSKFYYPLEPTPLLIGFLVELAVGYYFGKKLLKNET</sequence>
<keyword evidence="5" id="KW-0133">Cell shape</keyword>
<organism evidence="10">
    <name type="scientific">Thermocrinis ruber</name>
    <dbReference type="NCBI Taxonomy" id="75906"/>
    <lineage>
        <taxon>Bacteria</taxon>
        <taxon>Pseudomonadati</taxon>
        <taxon>Aquificota</taxon>
        <taxon>Aquificia</taxon>
        <taxon>Aquificales</taxon>
        <taxon>Aquificaceae</taxon>
        <taxon>Thermocrinis</taxon>
    </lineage>
</organism>
<accession>W0DIB3</accession>